<accession>A0A327JXP6</accession>
<evidence type="ECO:0000313" key="6">
    <source>
        <dbReference type="Proteomes" id="UP000249299"/>
    </source>
</evidence>
<dbReference type="InterPro" id="IPR000163">
    <property type="entry name" value="Prohibitin"/>
</dbReference>
<feature type="domain" description="Band 7" evidence="4">
    <location>
        <begin position="45"/>
        <end position="207"/>
    </location>
</feature>
<dbReference type="Proteomes" id="UP000249299">
    <property type="component" value="Unassembled WGS sequence"/>
</dbReference>
<evidence type="ECO:0000259" key="4">
    <source>
        <dbReference type="SMART" id="SM00244"/>
    </source>
</evidence>
<dbReference type="SMART" id="SM00244">
    <property type="entry name" value="PHB"/>
    <property type="match status" value="1"/>
</dbReference>
<keyword evidence="3" id="KW-0812">Transmembrane</keyword>
<dbReference type="SUPFAM" id="SSF117892">
    <property type="entry name" value="Band 7/SPFH domain"/>
    <property type="match status" value="1"/>
</dbReference>
<dbReference type="InterPro" id="IPR001107">
    <property type="entry name" value="Band_7"/>
</dbReference>
<dbReference type="PANTHER" id="PTHR23222">
    <property type="entry name" value="PROHIBITIN"/>
    <property type="match status" value="1"/>
</dbReference>
<dbReference type="CDD" id="cd03401">
    <property type="entry name" value="SPFH_prohibitin"/>
    <property type="match status" value="1"/>
</dbReference>
<keyword evidence="2 3" id="KW-0472">Membrane</keyword>
<comment type="caution">
    <text evidence="5">The sequence shown here is derived from an EMBL/GenBank/DDBJ whole genome shotgun (WGS) entry which is preliminary data.</text>
</comment>
<organism evidence="5 6">
    <name type="scientific">Rhodobium orientis</name>
    <dbReference type="NCBI Taxonomy" id="34017"/>
    <lineage>
        <taxon>Bacteria</taxon>
        <taxon>Pseudomonadati</taxon>
        <taxon>Pseudomonadota</taxon>
        <taxon>Alphaproteobacteria</taxon>
        <taxon>Hyphomicrobiales</taxon>
        <taxon>Rhodobiaceae</taxon>
        <taxon>Rhodobium</taxon>
    </lineage>
</organism>
<evidence type="ECO:0000313" key="5">
    <source>
        <dbReference type="EMBL" id="RAI29742.1"/>
    </source>
</evidence>
<dbReference type="EMBL" id="NPEV01000002">
    <property type="protein sequence ID" value="RAI29742.1"/>
    <property type="molecule type" value="Genomic_DNA"/>
</dbReference>
<reference evidence="5 6" key="1">
    <citation type="submission" date="2017-07" db="EMBL/GenBank/DDBJ databases">
        <title>Draft Genome Sequences of Select Purple Nonsulfur Bacteria.</title>
        <authorList>
            <person name="Lasarre B."/>
            <person name="Mckinlay J.B."/>
        </authorList>
    </citation>
    <scope>NUCLEOTIDE SEQUENCE [LARGE SCALE GENOMIC DNA]</scope>
    <source>
        <strain evidence="5 6">DSM 11290</strain>
    </source>
</reference>
<evidence type="ECO:0000256" key="1">
    <source>
        <dbReference type="ARBA" id="ARBA00004167"/>
    </source>
</evidence>
<dbReference type="AlphaFoldDB" id="A0A327JXP6"/>
<evidence type="ECO:0000256" key="2">
    <source>
        <dbReference type="ARBA" id="ARBA00023136"/>
    </source>
</evidence>
<evidence type="ECO:0000256" key="3">
    <source>
        <dbReference type="SAM" id="Phobius"/>
    </source>
</evidence>
<dbReference type="PANTHER" id="PTHR23222:SF1">
    <property type="entry name" value="PROHIBITIN-2"/>
    <property type="match status" value="1"/>
</dbReference>
<protein>
    <recommendedName>
        <fullName evidence="4">Band 7 domain-containing protein</fullName>
    </recommendedName>
</protein>
<dbReference type="RefSeq" id="WP_111432531.1">
    <property type="nucleotide sequence ID" value="NZ_JACIGG010000006.1"/>
</dbReference>
<dbReference type="OrthoDB" id="9792660at2"/>
<sequence>MTLDDEDEFEEYEEALGGERRRRFQLYGLILLIGVGVVLALLWSRIVITIESGEAGVLYRWVSGTEMNQIYGEGLHIIWPWNRMYVYNVRLQTKERNYTMLTQGGLPIDLQIAVRYQPDLRLLPLLHVTVGPEYLNKIVFPETEAVLRRAVGQYTPEQVYTSKRGFLESIVVSSLTNVEDRYVIVDDVLVRSVELPPAVRLAVERKLTLSEEQKAYEYRIGIERKEAERKEIEADGIMRYQNTIKKSLNEDLLRWQGVQATKQLATSPNSKTVVIGSGKDGLPLILGGDR</sequence>
<dbReference type="Pfam" id="PF01145">
    <property type="entry name" value="Band_7"/>
    <property type="match status" value="1"/>
</dbReference>
<proteinExistence type="predicted"/>
<dbReference type="InterPro" id="IPR036013">
    <property type="entry name" value="Band_7/SPFH_dom_sf"/>
</dbReference>
<feature type="transmembrane region" description="Helical" evidence="3">
    <location>
        <begin position="26"/>
        <end position="43"/>
    </location>
</feature>
<dbReference type="GO" id="GO:0007005">
    <property type="term" value="P:mitochondrion organization"/>
    <property type="evidence" value="ECO:0007669"/>
    <property type="project" value="TreeGrafter"/>
</dbReference>
<dbReference type="Gene3D" id="3.30.479.30">
    <property type="entry name" value="Band 7 domain"/>
    <property type="match status" value="1"/>
</dbReference>
<name>A0A327JXP6_9HYPH</name>
<keyword evidence="6" id="KW-1185">Reference proteome</keyword>
<dbReference type="GO" id="GO:0016020">
    <property type="term" value="C:membrane"/>
    <property type="evidence" value="ECO:0007669"/>
    <property type="project" value="UniProtKB-SubCell"/>
</dbReference>
<keyword evidence="3" id="KW-1133">Transmembrane helix</keyword>
<gene>
    <name evidence="5" type="ORF">CH339_01615</name>
</gene>
<comment type="subcellular location">
    <subcellularLocation>
        <location evidence="1">Membrane</location>
        <topology evidence="1">Single-pass membrane protein</topology>
    </subcellularLocation>
</comment>